<feature type="compositionally biased region" description="Basic and acidic residues" evidence="8">
    <location>
        <begin position="1043"/>
        <end position="1054"/>
    </location>
</feature>
<feature type="compositionally biased region" description="Basic and acidic residues" evidence="8">
    <location>
        <begin position="1956"/>
        <end position="1965"/>
    </location>
</feature>
<dbReference type="GO" id="GO:0005886">
    <property type="term" value="C:plasma membrane"/>
    <property type="evidence" value="ECO:0007669"/>
    <property type="project" value="Ensembl"/>
</dbReference>
<feature type="compositionally biased region" description="Basic and acidic residues" evidence="8">
    <location>
        <begin position="863"/>
        <end position="875"/>
    </location>
</feature>
<keyword evidence="4 7" id="KW-0493">Microtubule</keyword>
<evidence type="ECO:0000256" key="2">
    <source>
        <dbReference type="ARBA" id="ARBA00022490"/>
    </source>
</evidence>
<keyword evidence="5" id="KW-0677">Repeat</keyword>
<evidence type="ECO:0000256" key="5">
    <source>
        <dbReference type="ARBA" id="ARBA00022737"/>
    </source>
</evidence>
<feature type="compositionally biased region" description="Basic and acidic residues" evidence="8">
    <location>
        <begin position="1203"/>
        <end position="1222"/>
    </location>
</feature>
<feature type="region of interest" description="Disordered" evidence="8">
    <location>
        <begin position="1023"/>
        <end position="1063"/>
    </location>
</feature>
<organism evidence="9 10">
    <name type="scientific">Papio anubis</name>
    <name type="common">Olive baboon</name>
    <dbReference type="NCBI Taxonomy" id="9555"/>
    <lineage>
        <taxon>Eukaryota</taxon>
        <taxon>Metazoa</taxon>
        <taxon>Chordata</taxon>
        <taxon>Craniata</taxon>
        <taxon>Vertebrata</taxon>
        <taxon>Euteleostomi</taxon>
        <taxon>Mammalia</taxon>
        <taxon>Eutheria</taxon>
        <taxon>Euarchontoglires</taxon>
        <taxon>Primates</taxon>
        <taxon>Haplorrhini</taxon>
        <taxon>Catarrhini</taxon>
        <taxon>Cercopithecidae</taxon>
        <taxon>Cercopithecinae</taxon>
        <taxon>Papio</taxon>
    </lineage>
</organism>
<protein>
    <recommendedName>
        <fullName evidence="7">Microtubule-associated protein</fullName>
    </recommendedName>
</protein>
<dbReference type="Proteomes" id="UP000028761">
    <property type="component" value="Chromosome 2"/>
</dbReference>
<dbReference type="OMA" id="TCKIMEL"/>
<dbReference type="GO" id="GO:0000226">
    <property type="term" value="P:microtubule cytoskeleton organization"/>
    <property type="evidence" value="ECO:0007669"/>
    <property type="project" value="TreeGrafter"/>
</dbReference>
<feature type="compositionally biased region" description="Polar residues" evidence="8">
    <location>
        <begin position="1821"/>
        <end position="1852"/>
    </location>
</feature>
<dbReference type="GO" id="GO:0031175">
    <property type="term" value="P:neuron projection development"/>
    <property type="evidence" value="ECO:0007669"/>
    <property type="project" value="TreeGrafter"/>
</dbReference>
<feature type="region of interest" description="Disordered" evidence="8">
    <location>
        <begin position="1134"/>
        <end position="1228"/>
    </location>
</feature>
<proteinExistence type="predicted"/>
<feature type="region of interest" description="Disordered" evidence="8">
    <location>
        <begin position="1075"/>
        <end position="1102"/>
    </location>
</feature>
<dbReference type="InterPro" id="IPR001084">
    <property type="entry name" value="MAP_tubulin-bd_rpt"/>
</dbReference>
<dbReference type="InterPro" id="IPR027324">
    <property type="entry name" value="MAP2/MAP4/Tau"/>
</dbReference>
<evidence type="ECO:0000313" key="9">
    <source>
        <dbReference type="Ensembl" id="ENSPANP00000047835.1"/>
    </source>
</evidence>
<feature type="region of interest" description="Disordered" evidence="8">
    <location>
        <begin position="2261"/>
        <end position="2290"/>
    </location>
</feature>
<feature type="region of interest" description="Disordered" evidence="8">
    <location>
        <begin position="1698"/>
        <end position="1753"/>
    </location>
</feature>
<feature type="region of interest" description="Disordered" evidence="8">
    <location>
        <begin position="2222"/>
        <end position="2246"/>
    </location>
</feature>
<feature type="compositionally biased region" description="Basic residues" evidence="8">
    <location>
        <begin position="740"/>
        <end position="753"/>
    </location>
</feature>
<feature type="region of interest" description="Disordered" evidence="8">
    <location>
        <begin position="643"/>
        <end position="679"/>
    </location>
</feature>
<dbReference type="PANTHER" id="PTHR11501">
    <property type="entry name" value="MICROTUBULE-ASSOCIATED PROTEIN"/>
    <property type="match status" value="1"/>
</dbReference>
<accession>A0A8I5N5A1</accession>
<sequence>MADLSLADALTEPSPDIEGEIKRDFIATLEAEAFDDVVGETVGKTDYIPLLDVDEKTGNSESKKKPCSETSQVEDTPSSKPTLLANGGHGIEGSDTTGSPTEFLEEKMAYQEYPNSQNWPEDTNFCFQPEQVVNPIQTDPFKMYHDDDLADLVFPSSATADTSIFAGQNDPLKGSYGMSPCNTAVVPQGWSVEALNSPHSESFVSPEAVAEPPQPTAELAKEIEMASEEERPPAQALEIMMGLKTTDMAPSKETEMALAKDVALATKTEVALAKDMESPTKLDVTLAKDMQPSMESDMALVKDMELPIEKEVALVKDVRWPTETDVSSAKNVVLPTETEVAPAKDVTLFKETERASPIKMNLAPSKDMGPPKENEIDPAKGLVLLSEIEVAQANDIISSTEISSAEKVALSSETEVALARDMALPLETNVILTKDKALPLEAEVALVKDMAQLPETEMALGKDVAPYTVKEVGSLKDMSPLSETEMALGKDLTPPPETEVALIKNVCLPPEMEMVPTKDQVPALKTEAPLAKDGILTLANNVTPAKDVPPLSETEATPVPVKDMEIAQTQKGISEDSHLESLQDVRQSAAPTFMISPETVTGMGEKCSLPANEDSVLEKLEEKKPCNSQPSELSSETSANFMYCGTPPTQAKQVCRPSDRRSARPKPARVPPELLGGSPPWKTLDHRLGHCSLSESGWVSGSSSCGGPGNQRKSIHVDSLEPQRDLGREAWDIESTPIMMKKKKKKPKQKRYSQPRAGGPWDDDNADKPKGHPFAADTQKSGVLPSQPTTMGTEYGLVSGENLKRECVVNSSAARLVTENFVSESLRIPLYPSEETPKTAVSYQSKLRVEEESKGNKSVPQGQDKKLLKQHEHRPQPAPHLKTPIDKSQSVGPLNLKGPLADVSAYNVETPLDIRLKEGCSPILDQEVMGVVSKPTAAKEIPNLIPTLIASNPLECNLKEGNNESKMTKLQNVKLKEFPEGAEEDKELKKEAFPNQRQEISVFTSEQLQGQLLVQVPGVENEPFKRMAGDGKSRKGRGSSGKMRTDSGKVKAKSEMPFPLDSQKDGRAVLIPSEPVSKTEGMTTQDKSEELGLNSSKQPGTKADLTEALVMGEPKEMTQPKLAGTMQALIPLESGSGITQTSGVRTETGDVVKDMGVSNQSKEGKCPWKDHEAAPWISEKPKKRGNEGKSKKFKNSYSTQPARMERKEEILNPPFEGKDRDAGSIPHKSKEIGFTFPKMHDSLFSHTPDTPTVEVVDRKGGNFEVNFVELGTLGENKISTVKASAVTEQPAKVTDVSCQEQIQGAGFVPSVVSEENKTDAANRYTSVADKPSKRINDGKSKKVKNSSPEKHILENKIDATKIHVPMETTGDQGIEGMAYMDENRNITFTCPRTPSELINKSSPLKVLESAACEKLPTPTPQVVEEGDSFPDTLAKNGQEIAPAQISKSLMVDNYTKDGVPDQERPNAPSAVVPSTSTGGVALPITAAIETVNSHGDHSLKNKAELADSMKNEAGIAEGHVVGESESVDNGVSKHSVEKVTELAKGHLLPGVPVEDQSLPGEARALEAYADRGNFLAHPVNEEKETKEGSAPVQIPDLLGDKAQKLSFCQDQNAQDRNSKVSDSLNKKVDLTLLSPKSENDKLKEISLACKITELESVSLPTPEIQSDFLHSKVKAPPSEVADKLVIMTASKDVQLPEPKDKILETPQKMTEKSESKTPGEGKKEDKSRMAEPMKGYMRPTKSRGLTPLLPKSTIQEQERYKQLKSTVCLSSSTVYQQLGMSVYGIARPEEGRPAVSGTGNDITTPPNKELPPSPEKKTKPLATTQPAKTSTSKAKTQPTSLPKQPAPTTSGGLNKKPMSLPSGLVPAAPPKRPAVASARPSILPSKDVKPKPIADAKAPEKRASPSKPASAPASRSGSKSTQTVAKATTASSVASTGPSSRSPSTLLPKKPTAIKTEGKPAEVKKMTAKSVPADLSRPKSTSTSSMKKTTTLSGTAPAAGVATTRVKPTPMPSRPSTTPSIDKKPTSAKPSSTTPRLSRLATNASAPDLKNVRSKVGSTENIKHQPGGGRAKVEKKTEAAATTRKPESNAVTKTAGPIASAQKQPAGKVQIVSKKVSYSHIQSKCGSKDNIKHVPGGGNVQIQNKKVDISKVSSKCGSKANIKHKPGGGDVKIESQKLNFKEKAQAKVGSLDNVGHLPAGGAVKVASGSLGRHSWGGVGTMQLGSGSSQVGTCHRPSVSSGVMSSPTPLLFSHRVSSVLTEAEVKRPQPSHPSPVSWRQNLAPESHGLPN</sequence>
<dbReference type="Ensembl" id="ENSPANT00000060826.1">
    <property type="protein sequence ID" value="ENSPANP00000047835.1"/>
    <property type="gene ID" value="ENSPANG00000005974.3"/>
</dbReference>
<feature type="compositionally biased region" description="Basic and acidic residues" evidence="8">
    <location>
        <begin position="715"/>
        <end position="731"/>
    </location>
</feature>
<feature type="compositionally biased region" description="Polar residues" evidence="8">
    <location>
        <begin position="778"/>
        <end position="791"/>
    </location>
</feature>
<dbReference type="GeneTree" id="ENSGT00940000164123"/>
<dbReference type="GO" id="GO:0005829">
    <property type="term" value="C:cytosol"/>
    <property type="evidence" value="ECO:0007669"/>
    <property type="project" value="Ensembl"/>
</dbReference>
<feature type="compositionally biased region" description="Low complexity" evidence="8">
    <location>
        <begin position="1905"/>
        <end position="1951"/>
    </location>
</feature>
<dbReference type="PROSITE" id="PS51491">
    <property type="entry name" value="TAU_MAP_2"/>
    <property type="match status" value="4"/>
</dbReference>
<reference evidence="9" key="3">
    <citation type="submission" date="2025-09" db="UniProtKB">
        <authorList>
            <consortium name="Ensembl"/>
        </authorList>
    </citation>
    <scope>IDENTIFICATION</scope>
</reference>
<reference evidence="9" key="2">
    <citation type="submission" date="2025-08" db="UniProtKB">
        <authorList>
            <consortium name="Ensembl"/>
        </authorList>
    </citation>
    <scope>IDENTIFICATION</scope>
</reference>
<dbReference type="Pfam" id="PF00418">
    <property type="entry name" value="Tubulin-binding"/>
    <property type="match status" value="4"/>
</dbReference>
<feature type="compositionally biased region" description="Basic and acidic residues" evidence="8">
    <location>
        <begin position="1698"/>
        <end position="1731"/>
    </location>
</feature>
<feature type="compositionally biased region" description="Polar residues" evidence="8">
    <location>
        <begin position="1136"/>
        <end position="1145"/>
    </location>
</feature>
<feature type="compositionally biased region" description="Basic and acidic residues" evidence="8">
    <location>
        <begin position="1162"/>
        <end position="1173"/>
    </location>
</feature>
<keyword evidence="2 7" id="KW-0963">Cytoplasm</keyword>
<feature type="region of interest" description="Disordered" evidence="8">
    <location>
        <begin position="1789"/>
        <end position="2108"/>
    </location>
</feature>
<feature type="compositionally biased region" description="Low complexity" evidence="8">
    <location>
        <begin position="1978"/>
        <end position="1995"/>
    </location>
</feature>
<gene>
    <name evidence="9" type="primary">MAP4</name>
</gene>
<evidence type="ECO:0000313" key="10">
    <source>
        <dbReference type="Proteomes" id="UP000028761"/>
    </source>
</evidence>
<feature type="region of interest" description="Disordered" evidence="8">
    <location>
        <begin position="835"/>
        <end position="893"/>
    </location>
</feature>
<comment type="subcellular location">
    <subcellularLocation>
        <location evidence="1 7">Cytoplasm</location>
        <location evidence="1 7">Cytoskeleton</location>
    </subcellularLocation>
</comment>
<dbReference type="PANTHER" id="PTHR11501:SF16">
    <property type="entry name" value="MICROTUBULE-ASSOCIATED PROTEIN 4"/>
    <property type="match status" value="1"/>
</dbReference>
<feature type="compositionally biased region" description="Basic and acidic residues" evidence="8">
    <location>
        <begin position="1023"/>
        <end position="1033"/>
    </location>
</feature>
<dbReference type="GO" id="GO:0005874">
    <property type="term" value="C:microtubule"/>
    <property type="evidence" value="ECO:0007669"/>
    <property type="project" value="UniProtKB-KW"/>
</dbReference>
<evidence type="ECO:0000256" key="3">
    <source>
        <dbReference type="ARBA" id="ARBA00022553"/>
    </source>
</evidence>
<feature type="compositionally biased region" description="Polar residues" evidence="8">
    <location>
        <begin position="68"/>
        <end position="81"/>
    </location>
</feature>
<evidence type="ECO:0000256" key="1">
    <source>
        <dbReference type="ARBA" id="ARBA00004245"/>
    </source>
</evidence>
<feature type="compositionally biased region" description="Basic and acidic residues" evidence="8">
    <location>
        <begin position="53"/>
        <end position="67"/>
    </location>
</feature>
<evidence type="ECO:0000256" key="8">
    <source>
        <dbReference type="SAM" id="MobiDB-lite"/>
    </source>
</evidence>
<feature type="region of interest" description="Disordered" evidence="8">
    <location>
        <begin position="699"/>
        <end position="791"/>
    </location>
</feature>
<keyword evidence="3" id="KW-0597">Phosphoprotein</keyword>
<feature type="compositionally biased region" description="Polar residues" evidence="8">
    <location>
        <begin position="1797"/>
        <end position="1806"/>
    </location>
</feature>
<dbReference type="GO" id="GO:0036064">
    <property type="term" value="C:ciliary basal body"/>
    <property type="evidence" value="ECO:0007669"/>
    <property type="project" value="Ensembl"/>
</dbReference>
<dbReference type="PROSITE" id="PS00229">
    <property type="entry name" value="TAU_MAP_1"/>
    <property type="match status" value="3"/>
</dbReference>
<feature type="compositionally biased region" description="Polar residues" evidence="8">
    <location>
        <begin position="2028"/>
        <end position="2045"/>
    </location>
</feature>
<reference evidence="9 10" key="1">
    <citation type="submission" date="2012-03" db="EMBL/GenBank/DDBJ databases">
        <title>Whole Genome Assembly of Papio anubis.</title>
        <authorList>
            <person name="Liu Y.L."/>
            <person name="Abraham K.A."/>
            <person name="Akbar H.A."/>
            <person name="Ali S.A."/>
            <person name="Anosike U.A."/>
            <person name="Aqrawi P.A."/>
            <person name="Arias F.A."/>
            <person name="Attaway T.A."/>
            <person name="Awwad R.A."/>
            <person name="Babu C.B."/>
            <person name="Bandaranaike D.B."/>
            <person name="Battles P.B."/>
            <person name="Bell A.B."/>
            <person name="Beltran B.B."/>
            <person name="Berhane-Mersha D.B."/>
            <person name="Bess C.B."/>
            <person name="Bickham C.B."/>
            <person name="Bolden T.B."/>
            <person name="Carter K.C."/>
            <person name="Chau D.C."/>
            <person name="Chavez A.C."/>
            <person name="Clerc-Blankenburg K.C."/>
            <person name="Coyle M.C."/>
            <person name="Dao M.D."/>
            <person name="Davila M.L.D."/>
            <person name="Davy-Carroll L.D."/>
            <person name="Denson S.D."/>
            <person name="Dinh H.D."/>
            <person name="Fernandez S.F."/>
            <person name="Fernando P.F."/>
            <person name="Forbes L.F."/>
            <person name="Francis C.F."/>
            <person name="Francisco L.F."/>
            <person name="Fu Q.F."/>
            <person name="Garcia-Iii R.G."/>
            <person name="Garrett T.G."/>
            <person name="Gross S.G."/>
            <person name="Gubbala S.G."/>
            <person name="Hirani K.H."/>
            <person name="Hogues M.H."/>
            <person name="Hollins B.H."/>
            <person name="Jackson L.J."/>
            <person name="Javaid M.J."/>
            <person name="Jhangiani S.J."/>
            <person name="Johnson A.J."/>
            <person name="Johnson B.J."/>
            <person name="Jones J.J."/>
            <person name="Joshi V.J."/>
            <person name="Kalu J.K."/>
            <person name="Khan N.K."/>
            <person name="Korchina V.K."/>
            <person name="Kovar C.K."/>
            <person name="Lago L.L."/>
            <person name="Lara F.L."/>
            <person name="Le T.-K.L."/>
            <person name="Lee S.L."/>
            <person name="Legall-Iii F.L."/>
            <person name="Lemon S.L."/>
            <person name="Liu J.L."/>
            <person name="Liu Y.-S.L."/>
            <person name="Liyanage D.L."/>
            <person name="Lopez J.L."/>
            <person name="Lorensuhewa L.L."/>
            <person name="Mata R.M."/>
            <person name="Mathew T.M."/>
            <person name="Mercado C.M."/>
            <person name="Mercado I.M."/>
            <person name="Morales K.M."/>
            <person name="Morgan M.M."/>
            <person name="Munidasa M.M."/>
            <person name="Ngo D.N."/>
            <person name="Nguyen L.N."/>
            <person name="Nguyen T.N."/>
            <person name="Nguyen N.N."/>
            <person name="Obregon M.O."/>
            <person name="Okwuonu G.O."/>
            <person name="Ongeri F.O."/>
            <person name="Onwere C.O."/>
            <person name="Osifeso I.O."/>
            <person name="Parra A.P."/>
            <person name="Patil S.P."/>
            <person name="Perez A.P."/>
            <person name="Perez Y.P."/>
            <person name="Pham C.P."/>
            <person name="Pu L.-L.P."/>
            <person name="Puazo M.P."/>
            <person name="Quiroz J.Q."/>
            <person name="Rouhana J.R."/>
            <person name="Ruiz M.R."/>
            <person name="Ruiz S.-J.R."/>
            <person name="Saada N.S."/>
            <person name="Santibanez J.S."/>
            <person name="Scheel M.S."/>
            <person name="Schneider B.S."/>
            <person name="Simmons D.S."/>
            <person name="Sisson I.S."/>
            <person name="Tang L.-Y.T."/>
            <person name="Thornton R.T."/>
            <person name="Tisius J.T."/>
            <person name="Toledanes G.T."/>
            <person name="Trejos Z.T."/>
            <person name="Usmani K.U."/>
            <person name="Varghese R.V."/>
            <person name="Vattathil S.V."/>
            <person name="Vee V.V."/>
            <person name="Walker D.W."/>
            <person name="Weissenberger G.W."/>
            <person name="White C.W."/>
            <person name="Williams A.W."/>
            <person name="Woodworth J.W."/>
            <person name="Wright R.W."/>
            <person name="Zhu Y.Z."/>
            <person name="Han Y.H."/>
            <person name="Newsham I.N."/>
            <person name="Nazareth L.N."/>
            <person name="Worley K.W."/>
            <person name="Muzny D.M."/>
            <person name="Rogers J.R."/>
            <person name="Gibbs R.G."/>
        </authorList>
    </citation>
    <scope>NUCLEOTIDE SEQUENCE [LARGE SCALE GENOMIC DNA]</scope>
</reference>
<name>A0A8I5N5A1_PAPAN</name>
<feature type="compositionally biased region" description="Basic and acidic residues" evidence="8">
    <location>
        <begin position="1886"/>
        <end position="1903"/>
    </location>
</feature>
<keyword evidence="10" id="KW-1185">Reference proteome</keyword>
<keyword evidence="6 7" id="KW-0206">Cytoskeleton</keyword>
<evidence type="ECO:0000256" key="7">
    <source>
        <dbReference type="RuleBase" id="RU000686"/>
    </source>
</evidence>
<feature type="region of interest" description="Disordered" evidence="8">
    <location>
        <begin position="45"/>
        <end position="100"/>
    </location>
</feature>
<dbReference type="GO" id="GO:0043005">
    <property type="term" value="C:neuron projection"/>
    <property type="evidence" value="ECO:0007669"/>
    <property type="project" value="TreeGrafter"/>
</dbReference>
<evidence type="ECO:0000256" key="4">
    <source>
        <dbReference type="ARBA" id="ARBA00022701"/>
    </source>
</evidence>
<dbReference type="GO" id="GO:0008017">
    <property type="term" value="F:microtubule binding"/>
    <property type="evidence" value="ECO:0007669"/>
    <property type="project" value="InterPro"/>
</dbReference>
<evidence type="ECO:0000256" key="6">
    <source>
        <dbReference type="ARBA" id="ARBA00023212"/>
    </source>
</evidence>